<accession>A0A532UU74</accession>
<dbReference type="InterPro" id="IPR001279">
    <property type="entry name" value="Metallo-B-lactamas"/>
</dbReference>
<protein>
    <recommendedName>
        <fullName evidence="1">Metallo-beta-lactamase domain-containing protein</fullName>
    </recommendedName>
</protein>
<gene>
    <name evidence="2" type="ORF">CEE36_10625</name>
</gene>
<evidence type="ECO:0000259" key="1">
    <source>
        <dbReference type="SMART" id="SM00849"/>
    </source>
</evidence>
<dbReference type="Gene3D" id="3.60.15.10">
    <property type="entry name" value="Ribonuclease Z/Hydroxyacylglutathione hydrolase-like"/>
    <property type="match status" value="1"/>
</dbReference>
<dbReference type="Pfam" id="PF12706">
    <property type="entry name" value="Lactamase_B_2"/>
    <property type="match status" value="1"/>
</dbReference>
<proteinExistence type="predicted"/>
<evidence type="ECO:0000313" key="2">
    <source>
        <dbReference type="EMBL" id="TKJ38489.1"/>
    </source>
</evidence>
<dbReference type="PANTHER" id="PTHR46018">
    <property type="entry name" value="ZINC PHOSPHODIESTERASE ELAC PROTEIN 1"/>
    <property type="match status" value="1"/>
</dbReference>
<sequence length="257" mass="28328">MIRSSMRRQAMVQENLCWQAEGWSVEVLYSRTGVATSILVSLELGGSLLLDCGDGTLRDLLKREVDLKLIKGIYLSHGHFDHVGGLHSILGYMRMIARNTPLIILTPHKAREDRLIIEAFTTAYGNSIPFEIERREVRGGERINLGEINTASFEVVHCGSTKKGGIGKQLPALGYVLQHHGQRVVFTGDCGLDSKLEPHIKDADLLIIEATLKEPGGEMEKRVHLSFDSAQRFAALAKKAFIIHRVGGLPPVEVGGQ</sequence>
<organism evidence="2 3">
    <name type="scientific">candidate division TA06 bacterium B3_TA06</name>
    <dbReference type="NCBI Taxonomy" id="2012487"/>
    <lineage>
        <taxon>Bacteria</taxon>
        <taxon>Bacteria division TA06</taxon>
    </lineage>
</organism>
<dbReference type="Proteomes" id="UP000317778">
    <property type="component" value="Unassembled WGS sequence"/>
</dbReference>
<dbReference type="AlphaFoldDB" id="A0A532UU74"/>
<feature type="domain" description="Metallo-beta-lactamase" evidence="1">
    <location>
        <begin position="34"/>
        <end position="244"/>
    </location>
</feature>
<dbReference type="PANTHER" id="PTHR46018:SF2">
    <property type="entry name" value="ZINC PHOSPHODIESTERASE ELAC PROTEIN 1"/>
    <property type="match status" value="1"/>
</dbReference>
<dbReference type="InterPro" id="IPR036866">
    <property type="entry name" value="RibonucZ/Hydroxyglut_hydro"/>
</dbReference>
<dbReference type="SUPFAM" id="SSF56281">
    <property type="entry name" value="Metallo-hydrolase/oxidoreductase"/>
    <property type="match status" value="1"/>
</dbReference>
<reference evidence="2 3" key="1">
    <citation type="submission" date="2017-06" db="EMBL/GenBank/DDBJ databases">
        <title>Novel microbial phyla capable of carbon fixation and sulfur reduction in deep-sea sediments.</title>
        <authorList>
            <person name="Huang J."/>
            <person name="Baker B."/>
            <person name="Wang Y."/>
        </authorList>
    </citation>
    <scope>NUCLEOTIDE SEQUENCE [LARGE SCALE GENOMIC DNA]</scope>
    <source>
        <strain evidence="2">B3_TA06</strain>
    </source>
</reference>
<dbReference type="GO" id="GO:0042781">
    <property type="term" value="F:3'-tRNA processing endoribonuclease activity"/>
    <property type="evidence" value="ECO:0007669"/>
    <property type="project" value="TreeGrafter"/>
</dbReference>
<evidence type="ECO:0000313" key="3">
    <source>
        <dbReference type="Proteomes" id="UP000317778"/>
    </source>
</evidence>
<dbReference type="SMART" id="SM00849">
    <property type="entry name" value="Lactamase_B"/>
    <property type="match status" value="1"/>
</dbReference>
<comment type="caution">
    <text evidence="2">The sequence shown here is derived from an EMBL/GenBank/DDBJ whole genome shotgun (WGS) entry which is preliminary data.</text>
</comment>
<name>A0A532UU74_UNCT6</name>
<dbReference type="EMBL" id="NJBO01000026">
    <property type="protein sequence ID" value="TKJ38489.1"/>
    <property type="molecule type" value="Genomic_DNA"/>
</dbReference>